<dbReference type="EMBL" id="GBXI01015496">
    <property type="protein sequence ID" value="JAC98795.1"/>
    <property type="molecule type" value="Transcribed_RNA"/>
</dbReference>
<reference evidence="2" key="1">
    <citation type="submission" date="2014-11" db="EMBL/GenBank/DDBJ databases">
        <authorList>
            <person name="Geib S."/>
        </authorList>
    </citation>
    <scope>NUCLEOTIDE SEQUENCE</scope>
</reference>
<sequence>ANLPTDTSDNMNGTSAKSLRTLTLICGLLLALQHINAFPHGIKTSAEEEETAASVVEFKPSNLVNSLSKVKTASDIKITNTTEVENEQSSETDSSEEFFYLPEVYNTPTYRLQIRYFRLTQAYVNKLLTEGRDFLENVLKAMNALPHKTAGIEAYITRISDILKRIKNQDLTKNDAKTEKDDIIYDFTELYGDFETVLNNDMPKDEADLLTEVFEKYDLVGYNERLDVFLKDTANKITKVANKFFNKLNEEEKQKYAELIKWYEDFKQSKTDLDKYNDAVSLIQYQLTHRF</sequence>
<organism evidence="2">
    <name type="scientific">Zeugodacus cucurbitae</name>
    <name type="common">Melon fruit fly</name>
    <name type="synonym">Bactrocera cucurbitae</name>
    <dbReference type="NCBI Taxonomy" id="28588"/>
    <lineage>
        <taxon>Eukaryota</taxon>
        <taxon>Metazoa</taxon>
        <taxon>Ecdysozoa</taxon>
        <taxon>Arthropoda</taxon>
        <taxon>Hexapoda</taxon>
        <taxon>Insecta</taxon>
        <taxon>Pterygota</taxon>
        <taxon>Neoptera</taxon>
        <taxon>Endopterygota</taxon>
        <taxon>Diptera</taxon>
        <taxon>Brachycera</taxon>
        <taxon>Muscomorpha</taxon>
        <taxon>Tephritoidea</taxon>
        <taxon>Tephritidae</taxon>
        <taxon>Zeugodacus</taxon>
        <taxon>Zeugodacus</taxon>
    </lineage>
</organism>
<dbReference type="AlphaFoldDB" id="A0A0A1WJJ1"/>
<name>A0A0A1WJJ1_ZEUCU</name>
<proteinExistence type="predicted"/>
<evidence type="ECO:0000313" key="2">
    <source>
        <dbReference type="EMBL" id="JAC98795.1"/>
    </source>
</evidence>
<dbReference type="GO" id="GO:0016301">
    <property type="term" value="F:kinase activity"/>
    <property type="evidence" value="ECO:0007669"/>
    <property type="project" value="UniProtKB-KW"/>
</dbReference>
<gene>
    <name evidence="2" type="primary">gmk</name>
    <name evidence="2" type="ORF">g.8978</name>
</gene>
<feature type="non-terminal residue" evidence="2">
    <location>
        <position position="1"/>
    </location>
</feature>
<keyword evidence="1" id="KW-0732">Signal</keyword>
<keyword evidence="2" id="KW-0808">Transferase</keyword>
<feature type="signal peptide" evidence="1">
    <location>
        <begin position="1"/>
        <end position="37"/>
    </location>
</feature>
<evidence type="ECO:0000256" key="1">
    <source>
        <dbReference type="SAM" id="SignalP"/>
    </source>
</evidence>
<reference evidence="2" key="2">
    <citation type="journal article" date="2015" name="Gigascience">
        <title>Reconstructing a comprehensive transcriptome assembly of a white-pupal translocated strain of the pest fruit fly Bactrocera cucurbitae.</title>
        <authorList>
            <person name="Sim S.B."/>
            <person name="Calla B."/>
            <person name="Hall B."/>
            <person name="DeRego T."/>
            <person name="Geib S.M."/>
        </authorList>
    </citation>
    <scope>NUCLEOTIDE SEQUENCE</scope>
</reference>
<keyword evidence="2" id="KW-0418">Kinase</keyword>
<protein>
    <submittedName>
        <fullName evidence="2">Guanylate kinase</fullName>
    </submittedName>
</protein>
<feature type="chain" id="PRO_5001982294" evidence="1">
    <location>
        <begin position="38"/>
        <end position="291"/>
    </location>
</feature>
<accession>A0A0A1WJJ1</accession>